<dbReference type="PANTHER" id="PTHR22983:SF6">
    <property type="entry name" value="SERINE_THREONINE-PROTEIN KINASE 36"/>
    <property type="match status" value="1"/>
</dbReference>
<dbReference type="SMART" id="SM00220">
    <property type="entry name" value="S_TKc"/>
    <property type="match status" value="1"/>
</dbReference>
<evidence type="ECO:0000256" key="13">
    <source>
        <dbReference type="PROSITE-ProRule" id="PRU10141"/>
    </source>
</evidence>
<evidence type="ECO:0000256" key="14">
    <source>
        <dbReference type="SAM" id="MobiDB-lite"/>
    </source>
</evidence>
<comment type="catalytic activity">
    <reaction evidence="11">
        <text>L-seryl-[protein] + ATP = O-phospho-L-seryl-[protein] + ADP + H(+)</text>
        <dbReference type="Rhea" id="RHEA:17989"/>
        <dbReference type="Rhea" id="RHEA-COMP:9863"/>
        <dbReference type="Rhea" id="RHEA-COMP:11604"/>
        <dbReference type="ChEBI" id="CHEBI:15378"/>
        <dbReference type="ChEBI" id="CHEBI:29999"/>
        <dbReference type="ChEBI" id="CHEBI:30616"/>
        <dbReference type="ChEBI" id="CHEBI:83421"/>
        <dbReference type="ChEBI" id="CHEBI:456216"/>
        <dbReference type="EC" id="2.7.11.1"/>
    </reaction>
</comment>
<feature type="binding site" evidence="13">
    <location>
        <position position="33"/>
    </location>
    <ligand>
        <name>ATP</name>
        <dbReference type="ChEBI" id="CHEBI:30616"/>
    </ligand>
</feature>
<evidence type="ECO:0000256" key="1">
    <source>
        <dbReference type="ARBA" id="ARBA00004245"/>
    </source>
</evidence>
<evidence type="ECO:0000256" key="3">
    <source>
        <dbReference type="ARBA" id="ARBA00022490"/>
    </source>
</evidence>
<dbReference type="FunFam" id="1.10.510.10:FF:000292">
    <property type="entry name" value="Serine/threonine-protein kinase 36"/>
    <property type="match status" value="1"/>
</dbReference>
<keyword evidence="6 13" id="KW-0547">Nucleotide-binding</keyword>
<name>A0A8J8T9C1_HALGN</name>
<evidence type="ECO:0000256" key="9">
    <source>
        <dbReference type="ARBA" id="ARBA00023212"/>
    </source>
</evidence>
<evidence type="ECO:0000259" key="15">
    <source>
        <dbReference type="PROSITE" id="PS50011"/>
    </source>
</evidence>
<accession>A0A8J8T9C1</accession>
<dbReference type="GO" id="GO:0005856">
    <property type="term" value="C:cytoskeleton"/>
    <property type="evidence" value="ECO:0007669"/>
    <property type="project" value="UniProtKB-SubCell"/>
</dbReference>
<keyword evidence="7" id="KW-0418">Kinase</keyword>
<evidence type="ECO:0000256" key="8">
    <source>
        <dbReference type="ARBA" id="ARBA00022840"/>
    </source>
</evidence>
<dbReference type="Gene3D" id="1.10.510.10">
    <property type="entry name" value="Transferase(Phosphotransferase) domain 1"/>
    <property type="match status" value="1"/>
</dbReference>
<dbReference type="CDD" id="cd14002">
    <property type="entry name" value="STKc_STK36"/>
    <property type="match status" value="1"/>
</dbReference>
<dbReference type="GO" id="GO:0005524">
    <property type="term" value="F:ATP binding"/>
    <property type="evidence" value="ECO:0007669"/>
    <property type="project" value="UniProtKB-UniRule"/>
</dbReference>
<dbReference type="Gene3D" id="1.25.10.10">
    <property type="entry name" value="Leucine-rich Repeat Variant"/>
    <property type="match status" value="2"/>
</dbReference>
<dbReference type="PANTHER" id="PTHR22983">
    <property type="entry name" value="PROTEIN KINASE RELATED"/>
    <property type="match status" value="1"/>
</dbReference>
<dbReference type="GO" id="GO:0004674">
    <property type="term" value="F:protein serine/threonine kinase activity"/>
    <property type="evidence" value="ECO:0007669"/>
    <property type="project" value="UniProtKB-KW"/>
</dbReference>
<dbReference type="SUPFAM" id="SSF48371">
    <property type="entry name" value="ARM repeat"/>
    <property type="match status" value="2"/>
</dbReference>
<dbReference type="InterPro" id="IPR000719">
    <property type="entry name" value="Prot_kinase_dom"/>
</dbReference>
<evidence type="ECO:0000256" key="7">
    <source>
        <dbReference type="ARBA" id="ARBA00022777"/>
    </source>
</evidence>
<dbReference type="InterPro" id="IPR016024">
    <property type="entry name" value="ARM-type_fold"/>
</dbReference>
<sequence length="1256" mass="140044">MDQYHVLHPIGEGSFGKVYKGRKKGSGQIVALKFITKRGKTEKELNNLRQEIEILKGLYHENIILLLDSFETSHEFCVVTEIGQGELFEILEDDRNLPESEVRKIAQQLVHALYYLHSHRIIHRDMKPQNILISANGIVKLCDFGFARSMSTNTIVLTSIKGTPLYMAPELVQELPYNHTVDLWSLGVIIYELFVGTPPFYTNSIYTLIHLIVKDPVKFPENMSPEFKSFLQGLLNKTPSERLSWPELLQHPFVRETEQEKKDRKTRQEFYNQWAASVHHSGGKQHMQEVFEMEEAPASGAGAGAGEEKKVAEKEKLVVNSAGDKHIPQFDFNGQPMIPDSSDTSPRIAGQGADDTWQRFEKQSSDESGASTLRHDPALLDRLITVYQMMPQELKAKDKKASLHTGLRVLSNILTMGKSDDPNQDITKSSSLPTLLIQLLKNLLKAPEVAKAMPDLLTDLVKAIALLGKASFNKQIGIEPIVMKVFLPLLPVLLKDFTSHAPLILASIKALGVFASQASIIPIRMASFYREMSELHLLQDLVLMGVTVGGGAQGQGYAIQRASLQVISMVMNPYYGDSYSYPWKRGPHDNLPEYTENIGPVFEVAVREVVWKTLLECGQDWLAKLVLIFQNEDESQQVVTRVCILRILCQLLRLTKKELVEPAGDAILGHAQTMSLLTSTSLSSRDPIVQASALFTLSLLQKHLLSTRKTLPDPLTPLKLDLHKLLDLFERPAQSEPLVQIALCQLFSDTLSTESASANTIYGRLCSQQALGIVQGMLDLNKAKSDLKKIEGTNYGCPYSGYYDTPFALLQKMLTKHQSVNSGQSTAAHTPATTAQKKDLIASVNGINLGDTVMNFLVNLSSRTDLSPRGFIAMLQFIHDMIALEQKSFMQKIFKNCLKLLCSLMRDNQLLSIQEWPLFSGGGQSASALITTLIIKTFNIPFNASIYDREVESISADLAKAEIIYLTLNALKYISKDNISIAVTLISRLVFNAESSKTFAQQFVSGGGLGNIAKYKLLAEDNNSALIVDTLSLISQLARISKDFYEPIHNASIYQDLKVLILHKDAGIRAKVCNLIGNLCRHTGFFYEKLLKFGLISAAIECCRDPDRNTRKFACFAVGNAGFHNDVLYEHLRPCVPLLVELLKDPEEKTRANAAGALGNFVRNSNALCKDLIRHLALKMLLEVVSNDKGPSQSPRRIALFSIGNLCVYKECRVEFEKMGIRTIIDPFTQTVPNSDPQVIKYAARIIQKLNMDNPQ</sequence>
<dbReference type="OrthoDB" id="266718at2759"/>
<comment type="catalytic activity">
    <reaction evidence="10">
        <text>L-threonyl-[protein] + ATP = O-phospho-L-threonyl-[protein] + ADP + H(+)</text>
        <dbReference type="Rhea" id="RHEA:46608"/>
        <dbReference type="Rhea" id="RHEA-COMP:11060"/>
        <dbReference type="Rhea" id="RHEA-COMP:11605"/>
        <dbReference type="ChEBI" id="CHEBI:15378"/>
        <dbReference type="ChEBI" id="CHEBI:30013"/>
        <dbReference type="ChEBI" id="CHEBI:30616"/>
        <dbReference type="ChEBI" id="CHEBI:61977"/>
        <dbReference type="ChEBI" id="CHEBI:456216"/>
        <dbReference type="EC" id="2.7.11.1"/>
    </reaction>
</comment>
<comment type="subcellular location">
    <subcellularLocation>
        <location evidence="1">Cytoplasm</location>
        <location evidence="1">Cytoskeleton</location>
    </subcellularLocation>
</comment>
<dbReference type="InterPro" id="IPR011009">
    <property type="entry name" value="Kinase-like_dom_sf"/>
</dbReference>
<dbReference type="EC" id="2.7.11.1" evidence="2"/>
<dbReference type="AlphaFoldDB" id="A0A8J8T9C1"/>
<dbReference type="PROSITE" id="PS50011">
    <property type="entry name" value="PROTEIN_KINASE_DOM"/>
    <property type="match status" value="1"/>
</dbReference>
<dbReference type="SMART" id="SM00185">
    <property type="entry name" value="ARM"/>
    <property type="match status" value="4"/>
</dbReference>
<proteinExistence type="predicted"/>
<keyword evidence="3" id="KW-0963">Cytoplasm</keyword>
<dbReference type="InterPro" id="IPR008271">
    <property type="entry name" value="Ser/Thr_kinase_AS"/>
</dbReference>
<dbReference type="Pfam" id="PF00069">
    <property type="entry name" value="Pkinase"/>
    <property type="match status" value="1"/>
</dbReference>
<protein>
    <recommendedName>
        <fullName evidence="2">non-specific serine/threonine protein kinase</fullName>
        <ecNumber evidence="2">2.7.11.1</ecNumber>
    </recommendedName>
    <alternativeName>
        <fullName evidence="12">Fused homolog</fullName>
    </alternativeName>
</protein>
<comment type="caution">
    <text evidence="16">The sequence shown here is derived from an EMBL/GenBank/DDBJ whole genome shotgun (WGS) entry which is preliminary data.</text>
</comment>
<evidence type="ECO:0000313" key="17">
    <source>
        <dbReference type="Proteomes" id="UP000785679"/>
    </source>
</evidence>
<dbReference type="EMBL" id="RRYP01001320">
    <property type="protein sequence ID" value="TNV86088.1"/>
    <property type="molecule type" value="Genomic_DNA"/>
</dbReference>
<dbReference type="FunFam" id="3.30.200.20:FF:000042">
    <property type="entry name" value="Aurora kinase A"/>
    <property type="match status" value="1"/>
</dbReference>
<evidence type="ECO:0000256" key="10">
    <source>
        <dbReference type="ARBA" id="ARBA00047899"/>
    </source>
</evidence>
<dbReference type="Proteomes" id="UP000785679">
    <property type="component" value="Unassembled WGS sequence"/>
</dbReference>
<dbReference type="PROSITE" id="PS00108">
    <property type="entry name" value="PROTEIN_KINASE_ST"/>
    <property type="match status" value="1"/>
</dbReference>
<organism evidence="16 17">
    <name type="scientific">Halteria grandinella</name>
    <dbReference type="NCBI Taxonomy" id="5974"/>
    <lineage>
        <taxon>Eukaryota</taxon>
        <taxon>Sar</taxon>
        <taxon>Alveolata</taxon>
        <taxon>Ciliophora</taxon>
        <taxon>Intramacronucleata</taxon>
        <taxon>Spirotrichea</taxon>
        <taxon>Stichotrichia</taxon>
        <taxon>Sporadotrichida</taxon>
        <taxon>Halteriidae</taxon>
        <taxon>Halteria</taxon>
    </lineage>
</organism>
<feature type="region of interest" description="Disordered" evidence="14">
    <location>
        <begin position="335"/>
        <end position="374"/>
    </location>
</feature>
<evidence type="ECO:0000256" key="11">
    <source>
        <dbReference type="ARBA" id="ARBA00048679"/>
    </source>
</evidence>
<dbReference type="InterPro" id="IPR011989">
    <property type="entry name" value="ARM-like"/>
</dbReference>
<dbReference type="InterPro" id="IPR017441">
    <property type="entry name" value="Protein_kinase_ATP_BS"/>
</dbReference>
<keyword evidence="4" id="KW-0723">Serine/threonine-protein kinase</keyword>
<keyword evidence="8 13" id="KW-0067">ATP-binding</keyword>
<feature type="compositionally biased region" description="Basic and acidic residues" evidence="14">
    <location>
        <begin position="356"/>
        <end position="365"/>
    </location>
</feature>
<evidence type="ECO:0000256" key="12">
    <source>
        <dbReference type="ARBA" id="ARBA00075375"/>
    </source>
</evidence>
<evidence type="ECO:0000313" key="16">
    <source>
        <dbReference type="EMBL" id="TNV86088.1"/>
    </source>
</evidence>
<evidence type="ECO:0000256" key="4">
    <source>
        <dbReference type="ARBA" id="ARBA00022527"/>
    </source>
</evidence>
<feature type="domain" description="Protein kinase" evidence="15">
    <location>
        <begin position="4"/>
        <end position="254"/>
    </location>
</feature>
<evidence type="ECO:0000256" key="6">
    <source>
        <dbReference type="ARBA" id="ARBA00022741"/>
    </source>
</evidence>
<dbReference type="InterPro" id="IPR000225">
    <property type="entry name" value="Armadillo"/>
</dbReference>
<dbReference type="GO" id="GO:0005737">
    <property type="term" value="C:cytoplasm"/>
    <property type="evidence" value="ECO:0007669"/>
    <property type="project" value="UniProtKB-ARBA"/>
</dbReference>
<keyword evidence="17" id="KW-1185">Reference proteome</keyword>
<gene>
    <name evidence="16" type="ORF">FGO68_gene6053</name>
</gene>
<reference evidence="16" key="1">
    <citation type="submission" date="2019-06" db="EMBL/GenBank/DDBJ databases">
        <authorList>
            <person name="Zheng W."/>
        </authorList>
    </citation>
    <scope>NUCLEOTIDE SEQUENCE</scope>
    <source>
        <strain evidence="16">QDHG01</strain>
    </source>
</reference>
<dbReference type="SUPFAM" id="SSF56112">
    <property type="entry name" value="Protein kinase-like (PK-like)"/>
    <property type="match status" value="1"/>
</dbReference>
<keyword evidence="9" id="KW-0206">Cytoskeleton</keyword>
<dbReference type="PROSITE" id="PS00107">
    <property type="entry name" value="PROTEIN_KINASE_ATP"/>
    <property type="match status" value="1"/>
</dbReference>
<evidence type="ECO:0000256" key="5">
    <source>
        <dbReference type="ARBA" id="ARBA00022679"/>
    </source>
</evidence>
<evidence type="ECO:0000256" key="2">
    <source>
        <dbReference type="ARBA" id="ARBA00012513"/>
    </source>
</evidence>
<dbReference type="Pfam" id="PF13513">
    <property type="entry name" value="HEAT_EZ"/>
    <property type="match status" value="1"/>
</dbReference>
<keyword evidence="5" id="KW-0808">Transferase</keyword>